<proteinExistence type="predicted"/>
<keyword evidence="2" id="KW-1185">Reference proteome</keyword>
<evidence type="ECO:0000313" key="2">
    <source>
        <dbReference type="Proteomes" id="UP000053424"/>
    </source>
</evidence>
<gene>
    <name evidence="1" type="ORF">M413DRAFT_449204</name>
</gene>
<reference evidence="2" key="2">
    <citation type="submission" date="2015-01" db="EMBL/GenBank/DDBJ databases">
        <title>Evolutionary Origins and Diversification of the Mycorrhizal Mutualists.</title>
        <authorList>
            <consortium name="DOE Joint Genome Institute"/>
            <consortium name="Mycorrhizal Genomics Consortium"/>
            <person name="Kohler A."/>
            <person name="Kuo A."/>
            <person name="Nagy L.G."/>
            <person name="Floudas D."/>
            <person name="Copeland A."/>
            <person name="Barry K.W."/>
            <person name="Cichocki N."/>
            <person name="Veneault-Fourrey C."/>
            <person name="LaButti K."/>
            <person name="Lindquist E.A."/>
            <person name="Lipzen A."/>
            <person name="Lundell T."/>
            <person name="Morin E."/>
            <person name="Murat C."/>
            <person name="Riley R."/>
            <person name="Ohm R."/>
            <person name="Sun H."/>
            <person name="Tunlid A."/>
            <person name="Henrissat B."/>
            <person name="Grigoriev I.V."/>
            <person name="Hibbett D.S."/>
            <person name="Martin F."/>
        </authorList>
    </citation>
    <scope>NUCLEOTIDE SEQUENCE [LARGE SCALE GENOMIC DNA]</scope>
    <source>
        <strain evidence="2">h7</strain>
    </source>
</reference>
<organism evidence="1 2">
    <name type="scientific">Hebeloma cylindrosporum</name>
    <dbReference type="NCBI Taxonomy" id="76867"/>
    <lineage>
        <taxon>Eukaryota</taxon>
        <taxon>Fungi</taxon>
        <taxon>Dikarya</taxon>
        <taxon>Basidiomycota</taxon>
        <taxon>Agaricomycotina</taxon>
        <taxon>Agaricomycetes</taxon>
        <taxon>Agaricomycetidae</taxon>
        <taxon>Agaricales</taxon>
        <taxon>Agaricineae</taxon>
        <taxon>Hymenogastraceae</taxon>
        <taxon>Hebeloma</taxon>
    </lineage>
</organism>
<evidence type="ECO:0000313" key="1">
    <source>
        <dbReference type="EMBL" id="KIM36320.1"/>
    </source>
</evidence>
<dbReference type="EMBL" id="KN831806">
    <property type="protein sequence ID" value="KIM36320.1"/>
    <property type="molecule type" value="Genomic_DNA"/>
</dbReference>
<reference evidence="1 2" key="1">
    <citation type="submission" date="2014-04" db="EMBL/GenBank/DDBJ databases">
        <authorList>
            <consortium name="DOE Joint Genome Institute"/>
            <person name="Kuo A."/>
            <person name="Gay G."/>
            <person name="Dore J."/>
            <person name="Kohler A."/>
            <person name="Nagy L.G."/>
            <person name="Floudas D."/>
            <person name="Copeland A."/>
            <person name="Barry K.W."/>
            <person name="Cichocki N."/>
            <person name="Veneault-Fourrey C."/>
            <person name="LaButti K."/>
            <person name="Lindquist E.A."/>
            <person name="Lipzen A."/>
            <person name="Lundell T."/>
            <person name="Morin E."/>
            <person name="Murat C."/>
            <person name="Sun H."/>
            <person name="Tunlid A."/>
            <person name="Henrissat B."/>
            <person name="Grigoriev I.V."/>
            <person name="Hibbett D.S."/>
            <person name="Martin F."/>
            <person name="Nordberg H.P."/>
            <person name="Cantor M.N."/>
            <person name="Hua S.X."/>
        </authorList>
    </citation>
    <scope>NUCLEOTIDE SEQUENCE [LARGE SCALE GENOMIC DNA]</scope>
    <source>
        <strain evidence="2">h7</strain>
    </source>
</reference>
<dbReference type="HOGENOM" id="CLU_018544_14_1_1"/>
<evidence type="ECO:0008006" key="3">
    <source>
        <dbReference type="Google" id="ProtNLM"/>
    </source>
</evidence>
<name>A0A0C3BHX0_HEBCY</name>
<dbReference type="Proteomes" id="UP000053424">
    <property type="component" value="Unassembled WGS sequence"/>
</dbReference>
<accession>A0A0C3BHX0</accession>
<protein>
    <recommendedName>
        <fullName evidence="3">F-box domain-containing protein</fullName>
    </recommendedName>
</protein>
<dbReference type="OrthoDB" id="2269034at2759"/>
<dbReference type="AlphaFoldDB" id="A0A0C3BHX0"/>
<sequence length="530" mass="59728">MENSCENCQYTTCSRLHSYDAQECKLSGREPCQECSQMAKLDSEIAKVHSQLVQLAQKRHALKAKVNQRHGSLIHRLPLEISSRIFAAYVHRVYDNFNPEKAAESNYTRDWYPALFLSSICATWRKIALATPEIWRFINIPLLEDDPDVDLKIELLKECVARANRRTLFIGVFQFQLNEDPRFSELEEKLDTLTPLFAAIQEIACRSEEITLWGFPPGALGLLIPGDTPNLRAVRIAKAFRFFEDGDGPVGWNTGDFPLAGPLLRTLEFGDETYSLLEFADTDWETITTVTMSAIEVKEGIDILRQASCLTSCSFVFESHNKDHITPVVNSALQNLHINFSQCGADSIQKFANGVTLPSLRELSLRTSALPNMKPLFERSQCQIRTLTLILDKKIPEDDVFKLLNILPSIEHFVLETSFATPKPITNKFFARLCDPRFASTGASAKPPLLPKLTSFSYAGNMDFTWPAFLQIFPPENDVHTAGRPLSQVSLRLKLPKGKIGDLSVVTSLRQIRQSKIKLVVEDHNGKDLL</sequence>